<dbReference type="PANTHER" id="PTHR45835:SF99">
    <property type="entry name" value="CHROMO DOMAIN-CONTAINING PROTEIN-RELATED"/>
    <property type="match status" value="1"/>
</dbReference>
<gene>
    <name evidence="1" type="ORF">EPI10_024450</name>
</gene>
<dbReference type="OrthoDB" id="1002204at2759"/>
<dbReference type="SUPFAM" id="SSF53098">
    <property type="entry name" value="Ribonuclease H-like"/>
    <property type="match status" value="1"/>
</dbReference>
<evidence type="ECO:0000313" key="2">
    <source>
        <dbReference type="Proteomes" id="UP000325315"/>
    </source>
</evidence>
<dbReference type="InterPro" id="IPR012337">
    <property type="entry name" value="RNaseH-like_sf"/>
</dbReference>
<dbReference type="AlphaFoldDB" id="A0A5B6VWZ7"/>
<dbReference type="Gene3D" id="3.30.420.10">
    <property type="entry name" value="Ribonuclease H-like superfamily/Ribonuclease H"/>
    <property type="match status" value="1"/>
</dbReference>
<sequence>MNAQLTLGRNVSILAKLGAKLLFLQKIQELQNNDLELLAKRELVENTQTTKFSISDDGSLYFHNLLCISKDSKVLLQLVMIPEWKCEQITIDFVSELPLTPKKKDPIWVIIDRLMKLAHFIPIRTDYPLEKLVELYVVEIVRLHGAPLSIISDHDPRTPLYWFELSENKLAMIDLIYEIDLQLDLSYSEEQVKVLAWEVKEL</sequence>
<comment type="caution">
    <text evidence="1">The sequence shown here is derived from an EMBL/GenBank/DDBJ whole genome shotgun (WGS) entry which is preliminary data.</text>
</comment>
<dbReference type="Proteomes" id="UP000325315">
    <property type="component" value="Unassembled WGS sequence"/>
</dbReference>
<organism evidence="1 2">
    <name type="scientific">Gossypium australe</name>
    <dbReference type="NCBI Taxonomy" id="47621"/>
    <lineage>
        <taxon>Eukaryota</taxon>
        <taxon>Viridiplantae</taxon>
        <taxon>Streptophyta</taxon>
        <taxon>Embryophyta</taxon>
        <taxon>Tracheophyta</taxon>
        <taxon>Spermatophyta</taxon>
        <taxon>Magnoliopsida</taxon>
        <taxon>eudicotyledons</taxon>
        <taxon>Gunneridae</taxon>
        <taxon>Pentapetalae</taxon>
        <taxon>rosids</taxon>
        <taxon>malvids</taxon>
        <taxon>Malvales</taxon>
        <taxon>Malvaceae</taxon>
        <taxon>Malvoideae</taxon>
        <taxon>Gossypium</taxon>
    </lineage>
</organism>
<reference evidence="2" key="1">
    <citation type="journal article" date="2019" name="Plant Biotechnol. J.">
        <title>Genome sequencing of the Australian wild diploid species Gossypium australe highlights disease resistance and delayed gland morphogenesis.</title>
        <authorList>
            <person name="Cai Y."/>
            <person name="Cai X."/>
            <person name="Wang Q."/>
            <person name="Wang P."/>
            <person name="Zhang Y."/>
            <person name="Cai C."/>
            <person name="Xu Y."/>
            <person name="Wang K."/>
            <person name="Zhou Z."/>
            <person name="Wang C."/>
            <person name="Geng S."/>
            <person name="Li B."/>
            <person name="Dong Q."/>
            <person name="Hou Y."/>
            <person name="Wang H."/>
            <person name="Ai P."/>
            <person name="Liu Z."/>
            <person name="Yi F."/>
            <person name="Sun M."/>
            <person name="An G."/>
            <person name="Cheng J."/>
            <person name="Zhang Y."/>
            <person name="Shi Q."/>
            <person name="Xie Y."/>
            <person name="Shi X."/>
            <person name="Chang Y."/>
            <person name="Huang F."/>
            <person name="Chen Y."/>
            <person name="Hong S."/>
            <person name="Mi L."/>
            <person name="Sun Q."/>
            <person name="Zhang L."/>
            <person name="Zhou B."/>
            <person name="Peng R."/>
            <person name="Zhang X."/>
            <person name="Liu F."/>
        </authorList>
    </citation>
    <scope>NUCLEOTIDE SEQUENCE [LARGE SCALE GENOMIC DNA]</scope>
    <source>
        <strain evidence="2">cv. PA1801</strain>
    </source>
</reference>
<dbReference type="GO" id="GO:0003676">
    <property type="term" value="F:nucleic acid binding"/>
    <property type="evidence" value="ECO:0007669"/>
    <property type="project" value="InterPro"/>
</dbReference>
<protein>
    <submittedName>
        <fullName evidence="1">Integrase</fullName>
    </submittedName>
</protein>
<proteinExistence type="predicted"/>
<dbReference type="InterPro" id="IPR036397">
    <property type="entry name" value="RNaseH_sf"/>
</dbReference>
<keyword evidence="2" id="KW-1185">Reference proteome</keyword>
<dbReference type="PANTHER" id="PTHR45835">
    <property type="entry name" value="YALI0A06105P"/>
    <property type="match status" value="1"/>
</dbReference>
<evidence type="ECO:0000313" key="1">
    <source>
        <dbReference type="EMBL" id="KAA3474129.1"/>
    </source>
</evidence>
<dbReference type="EMBL" id="SMMG02000005">
    <property type="protein sequence ID" value="KAA3474129.1"/>
    <property type="molecule type" value="Genomic_DNA"/>
</dbReference>
<name>A0A5B6VWZ7_9ROSI</name>
<accession>A0A5B6VWZ7</accession>